<comment type="caution">
    <text evidence="1">The sequence shown here is derived from an EMBL/GenBank/DDBJ whole genome shotgun (WGS) entry which is preliminary data.</text>
</comment>
<gene>
    <name evidence="1" type="ORF">ACFO6W_18710</name>
</gene>
<dbReference type="EMBL" id="JBHSGN010000115">
    <property type="protein sequence ID" value="MFC4675723.1"/>
    <property type="molecule type" value="Genomic_DNA"/>
</dbReference>
<evidence type="ECO:0000313" key="1">
    <source>
        <dbReference type="EMBL" id="MFC4675723.1"/>
    </source>
</evidence>
<organism evidence="1 2">
    <name type="scientific">Dysgonomonas termitidis</name>
    <dbReference type="NCBI Taxonomy" id="1516126"/>
    <lineage>
        <taxon>Bacteria</taxon>
        <taxon>Pseudomonadati</taxon>
        <taxon>Bacteroidota</taxon>
        <taxon>Bacteroidia</taxon>
        <taxon>Bacteroidales</taxon>
        <taxon>Dysgonomonadaceae</taxon>
        <taxon>Dysgonomonas</taxon>
    </lineage>
</organism>
<keyword evidence="2" id="KW-1185">Reference proteome</keyword>
<accession>A0ABV9L108</accession>
<reference evidence="2" key="1">
    <citation type="journal article" date="2019" name="Int. J. Syst. Evol. Microbiol.">
        <title>The Global Catalogue of Microorganisms (GCM) 10K type strain sequencing project: providing services to taxonomists for standard genome sequencing and annotation.</title>
        <authorList>
            <consortium name="The Broad Institute Genomics Platform"/>
            <consortium name="The Broad Institute Genome Sequencing Center for Infectious Disease"/>
            <person name="Wu L."/>
            <person name="Ma J."/>
        </authorList>
    </citation>
    <scope>NUCLEOTIDE SEQUENCE [LARGE SCALE GENOMIC DNA]</scope>
    <source>
        <strain evidence="2">CCUG 66188</strain>
    </source>
</reference>
<dbReference type="Pfam" id="PF13497">
    <property type="entry name" value="DUF4121"/>
    <property type="match status" value="1"/>
</dbReference>
<dbReference type="Proteomes" id="UP001596023">
    <property type="component" value="Unassembled WGS sequence"/>
</dbReference>
<sequence>MKTKRFCPWCGRPLYKSNQKEFDFQCYNCDKDFPKTEVLRKTDLPEVKALRHRSYLDDLWRGEYPHSHRKPYPKRRKNYVRIKPQGQKYTEHTLIKLNGSYHYDHGIRQSDVDMANAYVRMIESSRSDKQPRNGDMIRLTTKHGDYYPCAHLEKLYEDGFSVCERPYIPFIFPHPTKNGISCSTSGGAWLSVPPKALKYVGKEEKFFKDWGACGARGNGAVSFKAEVSVWEYTEPDPVYDDYTTKDWRKIHLSKDVTTTKPEYLYYGNGIAFRTQQELDEYMALFHGKLYTVYWPNSFELWCYFEQNVKIPIDKWKSLDLPRTTFRAKPGHPVKIEIDDVKHIITLYTFYN</sequence>
<dbReference type="RefSeq" id="WP_379999216.1">
    <property type="nucleotide sequence ID" value="NZ_JBHSGN010000115.1"/>
</dbReference>
<proteinExistence type="predicted"/>
<name>A0ABV9L108_9BACT</name>
<dbReference type="InterPro" id="IPR025189">
    <property type="entry name" value="DUF4121"/>
</dbReference>
<protein>
    <submittedName>
        <fullName evidence="1">DUF4121 family protein</fullName>
    </submittedName>
</protein>
<evidence type="ECO:0000313" key="2">
    <source>
        <dbReference type="Proteomes" id="UP001596023"/>
    </source>
</evidence>